<dbReference type="NCBIfam" id="TIGR04294">
    <property type="entry name" value="pre_pil_HX9DG"/>
    <property type="match status" value="1"/>
</dbReference>
<evidence type="ECO:0000313" key="3">
    <source>
        <dbReference type="EMBL" id="TWU28376.1"/>
    </source>
</evidence>
<dbReference type="EMBL" id="SJPS01000002">
    <property type="protein sequence ID" value="TWU28376.1"/>
    <property type="molecule type" value="Genomic_DNA"/>
</dbReference>
<feature type="domain" description="DUF1559" evidence="2">
    <location>
        <begin position="45"/>
        <end position="313"/>
    </location>
</feature>
<keyword evidence="1" id="KW-1133">Transmembrane helix</keyword>
<protein>
    <recommendedName>
        <fullName evidence="2">DUF1559 domain-containing protein</fullName>
    </recommendedName>
</protein>
<dbReference type="PANTHER" id="PTHR30093">
    <property type="entry name" value="GENERAL SECRETION PATHWAY PROTEIN G"/>
    <property type="match status" value="1"/>
</dbReference>
<dbReference type="OrthoDB" id="255922at2"/>
<evidence type="ECO:0000313" key="4">
    <source>
        <dbReference type="Proteomes" id="UP000318437"/>
    </source>
</evidence>
<organism evidence="3 4">
    <name type="scientific">Bythopirellula polymerisocia</name>
    <dbReference type="NCBI Taxonomy" id="2528003"/>
    <lineage>
        <taxon>Bacteria</taxon>
        <taxon>Pseudomonadati</taxon>
        <taxon>Planctomycetota</taxon>
        <taxon>Planctomycetia</taxon>
        <taxon>Pirellulales</taxon>
        <taxon>Lacipirellulaceae</taxon>
        <taxon>Bythopirellula</taxon>
    </lineage>
</organism>
<sequence>MRTKCYGDANAAQRKHDKSGFTLVELLVVIAIIGTLVALLLPAVQAAREAARRSQCTNNLKQIGLSILNYESAKGKLPPGARLIIDTSKGGWDVLREDSTILLDILPYLENGAIYERIELDGYVTDQKQLAQTVIAGYLCPSQTHTPLLTRPFTFDELASFDYAASNGSSMVGNSSSCTCSQQSTWNDFAIRVRQFLDPNDMDFSGPFSRFGQELELRQITDGLSNTIFFGEVRPECSEHLLGGWVYTNNGNGLMSTVIPLNFDSCADRRSGVDGCLRNCNFNSELGYKGIHPGGVQFLFGDGSVHFLPEDIDHATVYQALGDRADGQTFSLSL</sequence>
<dbReference type="InterPro" id="IPR012902">
    <property type="entry name" value="N_methyl_site"/>
</dbReference>
<reference evidence="3 4" key="1">
    <citation type="submission" date="2019-02" db="EMBL/GenBank/DDBJ databases">
        <title>Deep-cultivation of Planctomycetes and their phenomic and genomic characterization uncovers novel biology.</title>
        <authorList>
            <person name="Wiegand S."/>
            <person name="Jogler M."/>
            <person name="Boedeker C."/>
            <person name="Pinto D."/>
            <person name="Vollmers J."/>
            <person name="Rivas-Marin E."/>
            <person name="Kohn T."/>
            <person name="Peeters S.H."/>
            <person name="Heuer A."/>
            <person name="Rast P."/>
            <person name="Oberbeckmann S."/>
            <person name="Bunk B."/>
            <person name="Jeske O."/>
            <person name="Meyerdierks A."/>
            <person name="Storesund J.E."/>
            <person name="Kallscheuer N."/>
            <person name="Luecker S."/>
            <person name="Lage O.M."/>
            <person name="Pohl T."/>
            <person name="Merkel B.J."/>
            <person name="Hornburger P."/>
            <person name="Mueller R.-W."/>
            <person name="Bruemmer F."/>
            <person name="Labrenz M."/>
            <person name="Spormann A.M."/>
            <person name="Op Den Camp H."/>
            <person name="Overmann J."/>
            <person name="Amann R."/>
            <person name="Jetten M.S.M."/>
            <person name="Mascher T."/>
            <person name="Medema M.H."/>
            <person name="Devos D.P."/>
            <person name="Kaster A.-K."/>
            <person name="Ovreas L."/>
            <person name="Rohde M."/>
            <person name="Galperin M.Y."/>
            <person name="Jogler C."/>
        </authorList>
    </citation>
    <scope>NUCLEOTIDE SEQUENCE [LARGE SCALE GENOMIC DNA]</scope>
    <source>
        <strain evidence="3 4">Pla144</strain>
    </source>
</reference>
<evidence type="ECO:0000259" key="2">
    <source>
        <dbReference type="Pfam" id="PF07596"/>
    </source>
</evidence>
<name>A0A5C6CZD5_9BACT</name>
<dbReference type="InterPro" id="IPR027558">
    <property type="entry name" value="Pre_pil_HX9DG_C"/>
</dbReference>
<dbReference type="Pfam" id="PF07963">
    <property type="entry name" value="N_methyl"/>
    <property type="match status" value="1"/>
</dbReference>
<dbReference type="InterPro" id="IPR045584">
    <property type="entry name" value="Pilin-like"/>
</dbReference>
<dbReference type="PANTHER" id="PTHR30093:SF2">
    <property type="entry name" value="TYPE II SECRETION SYSTEM PROTEIN H"/>
    <property type="match status" value="1"/>
</dbReference>
<comment type="caution">
    <text evidence="3">The sequence shown here is derived from an EMBL/GenBank/DDBJ whole genome shotgun (WGS) entry which is preliminary data.</text>
</comment>
<keyword evidence="4" id="KW-1185">Reference proteome</keyword>
<proteinExistence type="predicted"/>
<dbReference type="AlphaFoldDB" id="A0A5C6CZD5"/>
<dbReference type="Proteomes" id="UP000318437">
    <property type="component" value="Unassembled WGS sequence"/>
</dbReference>
<evidence type="ECO:0000256" key="1">
    <source>
        <dbReference type="SAM" id="Phobius"/>
    </source>
</evidence>
<dbReference type="InterPro" id="IPR011453">
    <property type="entry name" value="DUF1559"/>
</dbReference>
<dbReference type="Pfam" id="PF07596">
    <property type="entry name" value="SBP_bac_10"/>
    <property type="match status" value="1"/>
</dbReference>
<dbReference type="NCBIfam" id="TIGR02532">
    <property type="entry name" value="IV_pilin_GFxxxE"/>
    <property type="match status" value="1"/>
</dbReference>
<dbReference type="SUPFAM" id="SSF54523">
    <property type="entry name" value="Pili subunits"/>
    <property type="match status" value="1"/>
</dbReference>
<keyword evidence="1" id="KW-0812">Transmembrane</keyword>
<dbReference type="RefSeq" id="WP_146449796.1">
    <property type="nucleotide sequence ID" value="NZ_SJPS01000002.1"/>
</dbReference>
<keyword evidence="1" id="KW-0472">Membrane</keyword>
<accession>A0A5C6CZD5</accession>
<feature type="transmembrane region" description="Helical" evidence="1">
    <location>
        <begin position="21"/>
        <end position="44"/>
    </location>
</feature>
<dbReference type="PROSITE" id="PS00409">
    <property type="entry name" value="PROKAR_NTER_METHYL"/>
    <property type="match status" value="1"/>
</dbReference>
<gene>
    <name evidence="3" type="ORF">Pla144_16640</name>
</gene>
<dbReference type="Gene3D" id="3.30.700.10">
    <property type="entry name" value="Glycoprotein, Type 4 Pilin"/>
    <property type="match status" value="1"/>
</dbReference>